<feature type="domain" description="Acyl-CoA thioesterase-like N-terminal HotDog" evidence="1">
    <location>
        <begin position="27"/>
        <end position="110"/>
    </location>
</feature>
<evidence type="ECO:0000313" key="4">
    <source>
        <dbReference type="Proteomes" id="UP001596380"/>
    </source>
</evidence>
<evidence type="ECO:0000259" key="1">
    <source>
        <dbReference type="Pfam" id="PF13622"/>
    </source>
</evidence>
<reference evidence="4" key="1">
    <citation type="journal article" date="2019" name="Int. J. Syst. Evol. Microbiol.">
        <title>The Global Catalogue of Microorganisms (GCM) 10K type strain sequencing project: providing services to taxonomists for standard genome sequencing and annotation.</title>
        <authorList>
            <consortium name="The Broad Institute Genomics Platform"/>
            <consortium name="The Broad Institute Genome Sequencing Center for Infectious Disease"/>
            <person name="Wu L."/>
            <person name="Ma J."/>
        </authorList>
    </citation>
    <scope>NUCLEOTIDE SEQUENCE [LARGE SCALE GENOMIC DNA]</scope>
    <source>
        <strain evidence="4">JCM 3369</strain>
    </source>
</reference>
<dbReference type="InterPro" id="IPR052389">
    <property type="entry name" value="Sec_Metab_Biosynth-Assoc"/>
</dbReference>
<dbReference type="PANTHER" id="PTHR38110">
    <property type="entry name" value="CHROMOSOME 23, WHOLE GENOME SHOTGUN SEQUENCE"/>
    <property type="match status" value="1"/>
</dbReference>
<comment type="caution">
    <text evidence="3">The sequence shown here is derived from an EMBL/GenBank/DDBJ whole genome shotgun (WGS) entry which is preliminary data.</text>
</comment>
<dbReference type="SUPFAM" id="SSF54637">
    <property type="entry name" value="Thioesterase/thiol ester dehydrase-isomerase"/>
    <property type="match status" value="2"/>
</dbReference>
<dbReference type="PANTHER" id="PTHR38110:SF1">
    <property type="entry name" value="THIOESTERASE DOMAIN-CONTAINING PROTEIN"/>
    <property type="match status" value="1"/>
</dbReference>
<dbReference type="Gene3D" id="2.40.160.210">
    <property type="entry name" value="Acyl-CoA thioesterase, double hotdog domain"/>
    <property type="match status" value="1"/>
</dbReference>
<evidence type="ECO:0000313" key="3">
    <source>
        <dbReference type="EMBL" id="MFC6883177.1"/>
    </source>
</evidence>
<keyword evidence="4" id="KW-1185">Reference proteome</keyword>
<dbReference type="RefSeq" id="WP_378047195.1">
    <property type="nucleotide sequence ID" value="NZ_JBHSXE010000001.1"/>
</dbReference>
<dbReference type="Proteomes" id="UP001596380">
    <property type="component" value="Unassembled WGS sequence"/>
</dbReference>
<proteinExistence type="predicted"/>
<dbReference type="EMBL" id="JBHSXS010000017">
    <property type="protein sequence ID" value="MFC6883177.1"/>
    <property type="molecule type" value="Genomic_DNA"/>
</dbReference>
<name>A0ABW2CND1_9ACTN</name>
<dbReference type="Pfam" id="PF13622">
    <property type="entry name" value="4HBT_3"/>
    <property type="match status" value="1"/>
</dbReference>
<dbReference type="InterPro" id="IPR049450">
    <property type="entry name" value="ACOT8-like_C"/>
</dbReference>
<gene>
    <name evidence="3" type="ORF">ACFQKB_25705</name>
</gene>
<evidence type="ECO:0000259" key="2">
    <source>
        <dbReference type="Pfam" id="PF20789"/>
    </source>
</evidence>
<dbReference type="InterPro" id="IPR049449">
    <property type="entry name" value="TesB_ACOT8-like_N"/>
</dbReference>
<sequence>MKDFDAATAVEPRGVANGHHEFAVDLDAQWAVGDKLHGGYLLAVLGRAAAAVADGAHPHLTAVGASFIAAPEPGPAVAVVEPLRTGRGSSQLRGRLVQDGRPCAEALITQGRLEDGDAWWTRAEPVELPAEQDCLLSPAESPGVPFRIPLMDVVEQRLCPDDLSFLTGRPSGRGRIAGWQRLASGADWDPLSLLVALDPVPPASYDLGVPGWAPTVQFSAYIRRLPAPGPVRALLQATEVTGDRMDETAHVWDAKGRLAAQATQVAAVRPPR</sequence>
<dbReference type="InterPro" id="IPR029069">
    <property type="entry name" value="HotDog_dom_sf"/>
</dbReference>
<dbReference type="Pfam" id="PF20789">
    <property type="entry name" value="4HBT_3C"/>
    <property type="match status" value="1"/>
</dbReference>
<protein>
    <submittedName>
        <fullName evidence="3">Thioesterase family protein</fullName>
    </submittedName>
</protein>
<feature type="domain" description="Acyl-CoA thioesterase-like C-terminal" evidence="2">
    <location>
        <begin position="145"/>
        <end position="268"/>
    </location>
</feature>
<accession>A0ABW2CND1</accession>
<dbReference type="InterPro" id="IPR042171">
    <property type="entry name" value="Acyl-CoA_hotdog"/>
</dbReference>
<organism evidence="3 4">
    <name type="scientific">Actinomadura yumaensis</name>
    <dbReference type="NCBI Taxonomy" id="111807"/>
    <lineage>
        <taxon>Bacteria</taxon>
        <taxon>Bacillati</taxon>
        <taxon>Actinomycetota</taxon>
        <taxon>Actinomycetes</taxon>
        <taxon>Streptosporangiales</taxon>
        <taxon>Thermomonosporaceae</taxon>
        <taxon>Actinomadura</taxon>
    </lineage>
</organism>